<organism evidence="2 3">
    <name type="scientific">Aquabacterium soli</name>
    <dbReference type="NCBI Taxonomy" id="2493092"/>
    <lineage>
        <taxon>Bacteria</taxon>
        <taxon>Pseudomonadati</taxon>
        <taxon>Pseudomonadota</taxon>
        <taxon>Betaproteobacteria</taxon>
        <taxon>Burkholderiales</taxon>
        <taxon>Aquabacterium</taxon>
    </lineage>
</organism>
<comment type="caution">
    <text evidence="2">The sequence shown here is derived from an EMBL/GenBank/DDBJ whole genome shotgun (WGS) entry which is preliminary data.</text>
</comment>
<dbReference type="AlphaFoldDB" id="A0A3R8T028"/>
<dbReference type="NCBIfam" id="TIGR02243">
    <property type="entry name" value="putative baseplate assembly protein"/>
    <property type="match status" value="1"/>
</dbReference>
<dbReference type="Proteomes" id="UP000269265">
    <property type="component" value="Unassembled WGS sequence"/>
</dbReference>
<proteinExistence type="predicted"/>
<evidence type="ECO:0000313" key="2">
    <source>
        <dbReference type="EMBL" id="RRS02975.1"/>
    </source>
</evidence>
<dbReference type="InterPro" id="IPR011749">
    <property type="entry name" value="CHP02243"/>
</dbReference>
<accession>A0A3R8T028</accession>
<gene>
    <name evidence="2" type="ORF">EIP75_17680</name>
</gene>
<dbReference type="OrthoDB" id="9027184at2"/>
<evidence type="ECO:0000256" key="1">
    <source>
        <dbReference type="SAM" id="MobiDB-lite"/>
    </source>
</evidence>
<evidence type="ECO:0000313" key="3">
    <source>
        <dbReference type="Proteomes" id="UP000269265"/>
    </source>
</evidence>
<feature type="compositionally biased region" description="Pro residues" evidence="1">
    <location>
        <begin position="737"/>
        <end position="747"/>
    </location>
</feature>
<reference evidence="2 3" key="1">
    <citation type="submission" date="2018-12" db="EMBL/GenBank/DDBJ databases">
        <title>The whole draft genome of Aquabacterium sp. SJQ9.</title>
        <authorList>
            <person name="Sun L."/>
            <person name="Gao X."/>
            <person name="Chen W."/>
            <person name="Huang K."/>
        </authorList>
    </citation>
    <scope>NUCLEOTIDE SEQUENCE [LARGE SCALE GENOMIC DNA]</scope>
    <source>
        <strain evidence="2 3">SJQ9</strain>
    </source>
</reference>
<name>A0A3R8T028_9BURK</name>
<feature type="region of interest" description="Disordered" evidence="1">
    <location>
        <begin position="730"/>
        <end position="754"/>
    </location>
</feature>
<sequence>MPLITPILDDRGFEDLFTELRNRIPVYNPQWTDHQDSDPGITLLQLFAYLGEGLQFRFNQIPEATQLAFLKLLDLPLRGARPATALLRAGSDVPQGVVVYAGDQLRSGKTVFTVTQDATVWPLDSVAVARRRLVAGDQPEQVLAFMAGLDPELKTTVQGSIDALKQAQGTLEAVAPYEILTLGSDGQSPPLDFSDTVDGCVWVAVLKNPKAITDPATDLQREKGKPLPLSLGFSPAAWFPDIDQAGQCGEGAGPSLWWQASLAAPARDGGPDYQPLRVSGDTSQGFTRQGVVRLELPSDLAPLGVPVAPPGLAGTGDYPPELDDEQADRLWFWLRAWRADGSRIGPVQLLTLNPLAVVQSITASPELLGSGSGQPDQVFQLAYAPVLADAADPVRLQVEESGVWTDWAQADTLDASTPDDRHFTLDAEAGTVRFGERFPQLGERVRVNRYRWGGGASGNVPAGAIDKWGDVLQGPVPAPPLKRPGQVALTVLNPLPAQGGIDSESLDAALQRIPSELRRNRRAVTRSDFAELALQTPTVSLGRAECLPLFHPPSKSAKPGNVSVVVWPERDPVHPEAPLPDALEIGQVCAWLDQWRLVTTELHVIPPTYQRIAVAVAVQVQEGYGLDAVRDWIGTLLRQYLAPLPPHGPEGRGWPLGRRVLARELEGVVMQVEGVSYVQSLRLDREVPPPAGSPEGSAPSWSSIDVLTLPEWVLPHLAAVTVVDEATALPAPGQNISPPPGTPPVPVPVLRDEC</sequence>
<dbReference type="RefSeq" id="WP_125244611.1">
    <property type="nucleotide sequence ID" value="NZ_RSED01000016.1"/>
</dbReference>
<keyword evidence="3" id="KW-1185">Reference proteome</keyword>
<protein>
    <submittedName>
        <fullName evidence="2">Putative baseplate assembly protein</fullName>
    </submittedName>
</protein>
<dbReference type="EMBL" id="RSED01000016">
    <property type="protein sequence ID" value="RRS02975.1"/>
    <property type="molecule type" value="Genomic_DNA"/>
</dbReference>